<dbReference type="PANTHER" id="PTHR43767">
    <property type="entry name" value="LONG-CHAIN-FATTY-ACID--COA LIGASE"/>
    <property type="match status" value="1"/>
</dbReference>
<reference evidence="3 4" key="1">
    <citation type="submission" date="2020-03" db="EMBL/GenBank/DDBJ databases">
        <title>Screen low temperature-resistant strains for efficient degradation of petroleum hydrocarbons under the low temperature.</title>
        <authorList>
            <person name="Wang Y."/>
            <person name="Chen J."/>
        </authorList>
    </citation>
    <scope>NUCLEOTIDE SEQUENCE [LARGE SCALE GENOMIC DNA]</scope>
    <source>
        <strain evidence="3 4">KB1</strain>
    </source>
</reference>
<dbReference type="AlphaFoldDB" id="A0A6G9D1C2"/>
<name>A0A6G9D1C2_RHOER</name>
<dbReference type="Gene3D" id="3.40.50.980">
    <property type="match status" value="1"/>
</dbReference>
<sequence length="364" mass="40067">MTNVYESKPWLANYDADTPPNVDIEHVDALAMFRASLERDRTAPIIRYFDRTVSFAELDEMSDALAVALAKDGIGFADRVSFVLQNVPQFVIATVAVWKLGAVVVPVNPMYRDRELSTVLADSGAVAVICLESSAETVATASEGTEVRRVITTSERDFQSRDDERIFGSASRIRHDGFPDLLELIEAHRGQKPEKVDLSPEDLAYLPYTSGTTGPAEGVDEHALKCRVRSADLSGLAGVAPRRRDVRGGATVPYHRVDRARRGSTPGRRAHDSDLPIPSHRCSGVNFGASGYRDHRSDHGIHRVDGQRRSLEGIFELSRVGVFRWRADPARGVGSVPGEVRSLHSQRLRADRDEQPGNRGAEFA</sequence>
<dbReference type="Pfam" id="PF00501">
    <property type="entry name" value="AMP-binding"/>
    <property type="match status" value="1"/>
</dbReference>
<dbReference type="Proteomes" id="UP000502345">
    <property type="component" value="Chromosome"/>
</dbReference>
<feature type="region of interest" description="Disordered" evidence="1">
    <location>
        <begin position="261"/>
        <end position="282"/>
    </location>
</feature>
<dbReference type="EMBL" id="CP050124">
    <property type="protein sequence ID" value="QIP42979.1"/>
    <property type="molecule type" value="Genomic_DNA"/>
</dbReference>
<organism evidence="3 4">
    <name type="scientific">Rhodococcus erythropolis</name>
    <name type="common">Arthrobacter picolinophilus</name>
    <dbReference type="NCBI Taxonomy" id="1833"/>
    <lineage>
        <taxon>Bacteria</taxon>
        <taxon>Bacillati</taxon>
        <taxon>Actinomycetota</taxon>
        <taxon>Actinomycetes</taxon>
        <taxon>Mycobacteriales</taxon>
        <taxon>Nocardiaceae</taxon>
        <taxon>Rhodococcus</taxon>
        <taxon>Rhodococcus erythropolis group</taxon>
    </lineage>
</organism>
<accession>A0A6G9D1C2</accession>
<gene>
    <name evidence="3" type="ORF">G9444_5736</name>
</gene>
<proteinExistence type="predicted"/>
<protein>
    <submittedName>
        <fullName evidence="3">Acyl-CoA synthetase</fullName>
    </submittedName>
</protein>
<evidence type="ECO:0000259" key="2">
    <source>
        <dbReference type="Pfam" id="PF00501"/>
    </source>
</evidence>
<dbReference type="PANTHER" id="PTHR43767:SF1">
    <property type="entry name" value="NONRIBOSOMAL PEPTIDE SYNTHASE PES1 (EUROFUNG)-RELATED"/>
    <property type="match status" value="1"/>
</dbReference>
<evidence type="ECO:0000256" key="1">
    <source>
        <dbReference type="SAM" id="MobiDB-lite"/>
    </source>
</evidence>
<evidence type="ECO:0000313" key="3">
    <source>
        <dbReference type="EMBL" id="QIP42979.1"/>
    </source>
</evidence>
<evidence type="ECO:0000313" key="4">
    <source>
        <dbReference type="Proteomes" id="UP000502345"/>
    </source>
</evidence>
<feature type="region of interest" description="Disordered" evidence="1">
    <location>
        <begin position="334"/>
        <end position="364"/>
    </location>
</feature>
<dbReference type="InterPro" id="IPR050237">
    <property type="entry name" value="ATP-dep_AMP-bd_enzyme"/>
</dbReference>
<dbReference type="SUPFAM" id="SSF56801">
    <property type="entry name" value="Acetyl-CoA synthetase-like"/>
    <property type="match status" value="1"/>
</dbReference>
<dbReference type="InterPro" id="IPR000873">
    <property type="entry name" value="AMP-dep_synth/lig_dom"/>
</dbReference>
<feature type="domain" description="AMP-dependent synthetase/ligase" evidence="2">
    <location>
        <begin position="36"/>
        <end position="219"/>
    </location>
</feature>